<proteinExistence type="predicted"/>
<evidence type="ECO:0000256" key="1">
    <source>
        <dbReference type="SAM" id="Coils"/>
    </source>
</evidence>
<dbReference type="EMBL" id="QCYH01000001">
    <property type="protein sequence ID" value="PVA11546.1"/>
    <property type="molecule type" value="Genomic_DNA"/>
</dbReference>
<feature type="compositionally biased region" description="Gly residues" evidence="2">
    <location>
        <begin position="136"/>
        <end position="145"/>
    </location>
</feature>
<evidence type="ECO:0000313" key="4">
    <source>
        <dbReference type="Proteomes" id="UP000244446"/>
    </source>
</evidence>
<dbReference type="AlphaFoldDB" id="A0A2T7GAW5"/>
<organism evidence="3 4">
    <name type="scientific">Pelagivirga sediminicola</name>
    <dbReference type="NCBI Taxonomy" id="2170575"/>
    <lineage>
        <taxon>Bacteria</taxon>
        <taxon>Pseudomonadati</taxon>
        <taxon>Pseudomonadota</taxon>
        <taxon>Alphaproteobacteria</taxon>
        <taxon>Rhodobacterales</taxon>
        <taxon>Paracoccaceae</taxon>
        <taxon>Pelagivirga</taxon>
    </lineage>
</organism>
<dbReference type="OrthoDB" id="7999866at2"/>
<comment type="caution">
    <text evidence="3">The sequence shown here is derived from an EMBL/GenBank/DDBJ whole genome shotgun (WGS) entry which is preliminary data.</text>
</comment>
<accession>A0A2T7GAW5</accession>
<dbReference type="Proteomes" id="UP000244446">
    <property type="component" value="Unassembled WGS sequence"/>
</dbReference>
<evidence type="ECO:0000313" key="3">
    <source>
        <dbReference type="EMBL" id="PVA11546.1"/>
    </source>
</evidence>
<sequence length="166" mass="17985">MADENDEHNVEGLLRKNAELLADIKTLKGRVATLEAERDAAQEARDTANAEVQRVKLDEPLENSVASMFSVPWRIMRPVIEEHFKFDLGEDGKPVFSDIEGNPVSLGERDAVFAPDDLRQAMMAVPDLAAAMRPPRGGGARGNDGGVSPTPVKSGSEKVAPRLGLR</sequence>
<name>A0A2T7GAW5_9RHOB</name>
<feature type="region of interest" description="Disordered" evidence="2">
    <location>
        <begin position="131"/>
        <end position="166"/>
    </location>
</feature>
<dbReference type="RefSeq" id="WP_108690291.1">
    <property type="nucleotide sequence ID" value="NZ_QCYH01000001.1"/>
</dbReference>
<reference evidence="3 4" key="1">
    <citation type="submission" date="2018-04" db="EMBL/GenBank/DDBJ databases">
        <title>Pelagivirga bohaiensis gen. nov., sp. nov., a bacterium isolated from the Bohai Sea.</title>
        <authorList>
            <person name="Ji X."/>
        </authorList>
    </citation>
    <scope>NUCLEOTIDE SEQUENCE [LARGE SCALE GENOMIC DNA]</scope>
    <source>
        <strain evidence="3 4">BH-SD19</strain>
    </source>
</reference>
<keyword evidence="4" id="KW-1185">Reference proteome</keyword>
<keyword evidence="1" id="KW-0175">Coiled coil</keyword>
<protein>
    <submittedName>
        <fullName evidence="3">Uncharacterized protein</fullName>
    </submittedName>
</protein>
<evidence type="ECO:0000256" key="2">
    <source>
        <dbReference type="SAM" id="MobiDB-lite"/>
    </source>
</evidence>
<feature type="coiled-coil region" evidence="1">
    <location>
        <begin position="10"/>
        <end position="58"/>
    </location>
</feature>
<gene>
    <name evidence="3" type="ORF">DC366_00820</name>
</gene>